<dbReference type="Proteomes" id="UP001174694">
    <property type="component" value="Unassembled WGS sequence"/>
</dbReference>
<dbReference type="EMBL" id="JANBVO010000112">
    <property type="protein sequence ID" value="KAJ9130035.1"/>
    <property type="molecule type" value="Genomic_DNA"/>
</dbReference>
<gene>
    <name evidence="1" type="ORF">NKR23_g12369</name>
</gene>
<proteinExistence type="predicted"/>
<protein>
    <submittedName>
        <fullName evidence="1">Uncharacterized protein</fullName>
    </submittedName>
</protein>
<evidence type="ECO:0000313" key="2">
    <source>
        <dbReference type="Proteomes" id="UP001174694"/>
    </source>
</evidence>
<organism evidence="1 2">
    <name type="scientific">Pleurostoma richardsiae</name>
    <dbReference type="NCBI Taxonomy" id="41990"/>
    <lineage>
        <taxon>Eukaryota</taxon>
        <taxon>Fungi</taxon>
        <taxon>Dikarya</taxon>
        <taxon>Ascomycota</taxon>
        <taxon>Pezizomycotina</taxon>
        <taxon>Sordariomycetes</taxon>
        <taxon>Sordariomycetidae</taxon>
        <taxon>Calosphaeriales</taxon>
        <taxon>Pleurostomataceae</taxon>
        <taxon>Pleurostoma</taxon>
    </lineage>
</organism>
<name>A0AA38VCV3_9PEZI</name>
<keyword evidence="2" id="KW-1185">Reference proteome</keyword>
<evidence type="ECO:0000313" key="1">
    <source>
        <dbReference type="EMBL" id="KAJ9130035.1"/>
    </source>
</evidence>
<reference evidence="1" key="1">
    <citation type="submission" date="2022-07" db="EMBL/GenBank/DDBJ databases">
        <title>Fungi with potential for degradation of polypropylene.</title>
        <authorList>
            <person name="Gostincar C."/>
        </authorList>
    </citation>
    <scope>NUCLEOTIDE SEQUENCE</scope>
    <source>
        <strain evidence="1">EXF-13308</strain>
    </source>
</reference>
<comment type="caution">
    <text evidence="1">The sequence shown here is derived from an EMBL/GenBank/DDBJ whole genome shotgun (WGS) entry which is preliminary data.</text>
</comment>
<accession>A0AA38VCV3</accession>
<dbReference type="AlphaFoldDB" id="A0AA38VCV3"/>
<sequence length="155" mass="17688">MDRLEAMLMEELIASQKRLSACFKMLLTSRDPADWVAIFMTTAALCDLVSRNTADMRRMMGNRTEEHLAAHGLVPIAAAELNVWLARFHDYQGQDWVDPQIQLDHCHSDIKEFYNRISSMDDTERGSTGWWLRQITEEPARWCPKGNSCAGPLCG</sequence>